<gene>
    <name evidence="1" type="ORF">H8J20_09800</name>
</gene>
<dbReference type="AlphaFoldDB" id="A0AAW3WN33"/>
<proteinExistence type="predicted"/>
<accession>A0AAW3WN33</accession>
<evidence type="ECO:0000313" key="2">
    <source>
        <dbReference type="Proteomes" id="UP000659084"/>
    </source>
</evidence>
<dbReference type="Pfam" id="PF05930">
    <property type="entry name" value="Phage_AlpA"/>
    <property type="match status" value="1"/>
</dbReference>
<reference evidence="1" key="1">
    <citation type="submission" date="2020-08" db="EMBL/GenBank/DDBJ databases">
        <title>Food and environmental bacterial isolates.</title>
        <authorList>
            <person name="Richter L."/>
            <person name="Du Plessis E.M."/>
            <person name="Duvenage S."/>
            <person name="Allam M."/>
            <person name="Korsten L."/>
        </authorList>
    </citation>
    <scope>NUCLEOTIDE SEQUENCE</scope>
    <source>
        <strain evidence="1">UPMP2127</strain>
    </source>
</reference>
<sequence>MKESRLIKIEEVLKRCAISRATLYRLIEAKRFPYQVSLTGSRAIAWREEDVQRWIEERPTLSK</sequence>
<dbReference type="Gene3D" id="1.10.238.160">
    <property type="match status" value="1"/>
</dbReference>
<evidence type="ECO:0000313" key="1">
    <source>
        <dbReference type="EMBL" id="MBC3212435.1"/>
    </source>
</evidence>
<dbReference type="SUPFAM" id="SSF46955">
    <property type="entry name" value="Putative DNA-binding domain"/>
    <property type="match status" value="1"/>
</dbReference>
<name>A0AAW3WN33_SERFO</name>
<protein>
    <submittedName>
        <fullName evidence="1">AlpA family phage regulatory protein</fullName>
    </submittedName>
</protein>
<dbReference type="InterPro" id="IPR010260">
    <property type="entry name" value="AlpA"/>
</dbReference>
<dbReference type="PANTHER" id="PTHR36154">
    <property type="entry name" value="DNA-BINDING TRANSCRIPTIONAL ACTIVATOR ALPA"/>
    <property type="match status" value="1"/>
</dbReference>
<dbReference type="EMBL" id="JACNYO010000007">
    <property type="protein sequence ID" value="MBC3212435.1"/>
    <property type="molecule type" value="Genomic_DNA"/>
</dbReference>
<dbReference type="PANTHER" id="PTHR36154:SF1">
    <property type="entry name" value="DNA-BINDING TRANSCRIPTIONAL ACTIVATOR ALPA"/>
    <property type="match status" value="1"/>
</dbReference>
<dbReference type="Proteomes" id="UP000659084">
    <property type="component" value="Unassembled WGS sequence"/>
</dbReference>
<dbReference type="RefSeq" id="WP_179252326.1">
    <property type="nucleotide sequence ID" value="NZ_JACBIV010000006.1"/>
</dbReference>
<dbReference type="InterPro" id="IPR009061">
    <property type="entry name" value="DNA-bd_dom_put_sf"/>
</dbReference>
<dbReference type="InterPro" id="IPR052931">
    <property type="entry name" value="Prophage_regulatory_activator"/>
</dbReference>
<comment type="caution">
    <text evidence="1">The sequence shown here is derived from an EMBL/GenBank/DDBJ whole genome shotgun (WGS) entry which is preliminary data.</text>
</comment>
<organism evidence="1 2">
    <name type="scientific">Serratia fonticola</name>
    <dbReference type="NCBI Taxonomy" id="47917"/>
    <lineage>
        <taxon>Bacteria</taxon>
        <taxon>Pseudomonadati</taxon>
        <taxon>Pseudomonadota</taxon>
        <taxon>Gammaproteobacteria</taxon>
        <taxon>Enterobacterales</taxon>
        <taxon>Yersiniaceae</taxon>
        <taxon>Serratia</taxon>
    </lineage>
</organism>